<evidence type="ECO:0000259" key="1">
    <source>
        <dbReference type="Pfam" id="PF01031"/>
    </source>
</evidence>
<dbReference type="AlphaFoldDB" id="A0ABD3BJ65"/>
<proteinExistence type="predicted"/>
<dbReference type="EMBL" id="JAVIJP010000083">
    <property type="protein sequence ID" value="KAL3617309.1"/>
    <property type="molecule type" value="Genomic_DNA"/>
</dbReference>
<sequence>MEVAAFLAHVGSKTSCHRTIGVITKLDIMDRGTDARNFLLGKIIPLQLGYVGVVNRCQEDILMNRSVKDALIVEEKFFRSRPVYSDIADRCGVPQLAKKLNQLEQFVEKFRSYAPLEYTYSKNKQEELKSYTIKMVEQSKVLNILVLKSKQSESCLMHFDKSLIEKDALYIALYTDDDDDDEESHDNKLERTLLHSHKKSAYLNYSGRQLTEGFVFVLLEDGLVNKGLRNEMVYGLWFWVLSFLCI</sequence>
<dbReference type="PRINTS" id="PR00195">
    <property type="entry name" value="DYNAMIN"/>
</dbReference>
<dbReference type="SUPFAM" id="SSF52540">
    <property type="entry name" value="P-loop containing nucleoside triphosphate hydrolases"/>
    <property type="match status" value="1"/>
</dbReference>
<organism evidence="2 3">
    <name type="scientific">Castilleja foliolosa</name>
    <dbReference type="NCBI Taxonomy" id="1961234"/>
    <lineage>
        <taxon>Eukaryota</taxon>
        <taxon>Viridiplantae</taxon>
        <taxon>Streptophyta</taxon>
        <taxon>Embryophyta</taxon>
        <taxon>Tracheophyta</taxon>
        <taxon>Spermatophyta</taxon>
        <taxon>Magnoliopsida</taxon>
        <taxon>eudicotyledons</taxon>
        <taxon>Gunneridae</taxon>
        <taxon>Pentapetalae</taxon>
        <taxon>asterids</taxon>
        <taxon>lamiids</taxon>
        <taxon>Lamiales</taxon>
        <taxon>Orobanchaceae</taxon>
        <taxon>Pedicularideae</taxon>
        <taxon>Castillejinae</taxon>
        <taxon>Castilleja</taxon>
    </lineage>
</organism>
<dbReference type="Gene3D" id="3.40.50.300">
    <property type="entry name" value="P-loop containing nucleotide triphosphate hydrolases"/>
    <property type="match status" value="1"/>
</dbReference>
<reference evidence="3" key="1">
    <citation type="journal article" date="2024" name="IScience">
        <title>Strigolactones Initiate the Formation of Haustorium-like Structures in Castilleja.</title>
        <authorList>
            <person name="Buerger M."/>
            <person name="Peterson D."/>
            <person name="Chory J."/>
        </authorList>
    </citation>
    <scope>NUCLEOTIDE SEQUENCE [LARGE SCALE GENOMIC DNA]</scope>
</reference>
<accession>A0ABD3BJ65</accession>
<comment type="caution">
    <text evidence="2">The sequence shown here is derived from an EMBL/GenBank/DDBJ whole genome shotgun (WGS) entry which is preliminary data.</text>
</comment>
<gene>
    <name evidence="2" type="ORF">CASFOL_038854</name>
</gene>
<protein>
    <recommendedName>
        <fullName evidence="1">Dynamin stalk domain-containing protein</fullName>
    </recommendedName>
</protein>
<name>A0ABD3BJ65_9LAMI</name>
<dbReference type="Pfam" id="PF01031">
    <property type="entry name" value="Dynamin_M"/>
    <property type="match status" value="1"/>
</dbReference>
<dbReference type="InterPro" id="IPR027417">
    <property type="entry name" value="P-loop_NTPase"/>
</dbReference>
<dbReference type="InterPro" id="IPR000375">
    <property type="entry name" value="Dynamin_stalk"/>
</dbReference>
<feature type="domain" description="Dynamin stalk" evidence="1">
    <location>
        <begin position="34"/>
        <end position="103"/>
    </location>
</feature>
<dbReference type="PANTHER" id="PTHR11566">
    <property type="entry name" value="DYNAMIN"/>
    <property type="match status" value="1"/>
</dbReference>
<dbReference type="InterPro" id="IPR022812">
    <property type="entry name" value="Dynamin"/>
</dbReference>
<evidence type="ECO:0000313" key="2">
    <source>
        <dbReference type="EMBL" id="KAL3617309.1"/>
    </source>
</evidence>
<dbReference type="Proteomes" id="UP001632038">
    <property type="component" value="Unassembled WGS sequence"/>
</dbReference>
<dbReference type="PANTHER" id="PTHR11566:SF21">
    <property type="entry name" value="DYNAMIN RELATED PROTEIN 1, ISOFORM A"/>
    <property type="match status" value="1"/>
</dbReference>
<evidence type="ECO:0000313" key="3">
    <source>
        <dbReference type="Proteomes" id="UP001632038"/>
    </source>
</evidence>
<keyword evidence="3" id="KW-1185">Reference proteome</keyword>